<dbReference type="EMBL" id="AGNL01028548">
    <property type="protein sequence ID" value="EJK57335.1"/>
    <property type="molecule type" value="Genomic_DNA"/>
</dbReference>
<organism evidence="2 3">
    <name type="scientific">Thalassiosira oceanica</name>
    <name type="common">Marine diatom</name>
    <dbReference type="NCBI Taxonomy" id="159749"/>
    <lineage>
        <taxon>Eukaryota</taxon>
        <taxon>Sar</taxon>
        <taxon>Stramenopiles</taxon>
        <taxon>Ochrophyta</taxon>
        <taxon>Bacillariophyta</taxon>
        <taxon>Coscinodiscophyceae</taxon>
        <taxon>Thalassiosirophycidae</taxon>
        <taxon>Thalassiosirales</taxon>
        <taxon>Thalassiosiraceae</taxon>
        <taxon>Thalassiosira</taxon>
    </lineage>
</organism>
<dbReference type="AlphaFoldDB" id="K0RWH4"/>
<name>K0RWH4_THAOC</name>
<dbReference type="Proteomes" id="UP000266841">
    <property type="component" value="Unassembled WGS sequence"/>
</dbReference>
<dbReference type="Gene3D" id="2.20.110.10">
    <property type="entry name" value="Histone H3 K4-specific methyltransferase SET7/9 N-terminal domain"/>
    <property type="match status" value="1"/>
</dbReference>
<proteinExistence type="predicted"/>
<reference evidence="2 3" key="1">
    <citation type="journal article" date="2012" name="Genome Biol.">
        <title>Genome and low-iron response of an oceanic diatom adapted to chronic iron limitation.</title>
        <authorList>
            <person name="Lommer M."/>
            <person name="Specht M."/>
            <person name="Roy A.S."/>
            <person name="Kraemer L."/>
            <person name="Andreson R."/>
            <person name="Gutowska M.A."/>
            <person name="Wolf J."/>
            <person name="Bergner S.V."/>
            <person name="Schilhabel M.B."/>
            <person name="Klostermeier U.C."/>
            <person name="Beiko R.G."/>
            <person name="Rosenstiel P."/>
            <person name="Hippler M."/>
            <person name="Laroche J."/>
        </authorList>
    </citation>
    <scope>NUCLEOTIDE SEQUENCE [LARGE SCALE GENOMIC DNA]</scope>
    <source>
        <strain evidence="2 3">CCMP1005</strain>
    </source>
</reference>
<dbReference type="Pfam" id="PF02493">
    <property type="entry name" value="MORN"/>
    <property type="match status" value="3"/>
</dbReference>
<gene>
    <name evidence="2" type="ORF">THAOC_22632</name>
</gene>
<sequence length="193" mass="21382">MATNMKVNGGWMFTGQVVGGQLNGPGKITFADGGELRGNFVNGKLVEGTATDYKHTNGDNTYIFVGDNAYIYRHRSNFRYVDKPLSAEYTYTGRVHGGTKNGVGKQSFTEFLLHGIVYAGLEDGIYVDGQLKRGKVTYSDGHPLKGRKMLEGVFVDRWLHGPGTCTWCGRRVEKDTFDHVRSSSPSAICTRWN</sequence>
<keyword evidence="3" id="KW-1185">Reference proteome</keyword>
<evidence type="ECO:0000313" key="2">
    <source>
        <dbReference type="EMBL" id="EJK57335.1"/>
    </source>
</evidence>
<evidence type="ECO:0008006" key="4">
    <source>
        <dbReference type="Google" id="ProtNLM"/>
    </source>
</evidence>
<evidence type="ECO:0000313" key="3">
    <source>
        <dbReference type="Proteomes" id="UP000266841"/>
    </source>
</evidence>
<accession>K0RWH4</accession>
<dbReference type="InterPro" id="IPR003409">
    <property type="entry name" value="MORN"/>
</dbReference>
<evidence type="ECO:0000256" key="1">
    <source>
        <dbReference type="ARBA" id="ARBA00022737"/>
    </source>
</evidence>
<keyword evidence="1" id="KW-0677">Repeat</keyword>
<protein>
    <recommendedName>
        <fullName evidence="4">MORN repeat-containing protein 5</fullName>
    </recommendedName>
</protein>
<dbReference type="SUPFAM" id="SSF82185">
    <property type="entry name" value="Histone H3 K4-specific methyltransferase SET7/9 N-terminal domain"/>
    <property type="match status" value="1"/>
</dbReference>
<dbReference type="OrthoDB" id="270720at2759"/>
<comment type="caution">
    <text evidence="2">The sequence shown here is derived from an EMBL/GenBank/DDBJ whole genome shotgun (WGS) entry which is preliminary data.</text>
</comment>